<dbReference type="GO" id="GO:0003677">
    <property type="term" value="F:DNA binding"/>
    <property type="evidence" value="ECO:0007669"/>
    <property type="project" value="InterPro"/>
</dbReference>
<dbReference type="Gene3D" id="1.10.260.40">
    <property type="entry name" value="lambda repressor-like DNA-binding domains"/>
    <property type="match status" value="1"/>
</dbReference>
<evidence type="ECO:0000313" key="2">
    <source>
        <dbReference type="EMBL" id="GES23579.1"/>
    </source>
</evidence>
<keyword evidence="3" id="KW-1185">Reference proteome</keyword>
<dbReference type="EMBL" id="BLAF01000042">
    <property type="protein sequence ID" value="GES23579.1"/>
    <property type="molecule type" value="Genomic_DNA"/>
</dbReference>
<gene>
    <name evidence="2" type="ORF">Aple_064780</name>
</gene>
<dbReference type="InterPro" id="IPR010982">
    <property type="entry name" value="Lambda_DNA-bd_dom_sf"/>
</dbReference>
<dbReference type="SUPFAM" id="SSF47413">
    <property type="entry name" value="lambda repressor-like DNA-binding domains"/>
    <property type="match status" value="1"/>
</dbReference>
<protein>
    <recommendedName>
        <fullName evidence="1">HTH cro/C1-type domain-containing protein</fullName>
    </recommendedName>
</protein>
<proteinExistence type="predicted"/>
<dbReference type="Proteomes" id="UP000377595">
    <property type="component" value="Unassembled WGS sequence"/>
</dbReference>
<accession>A0A5M3XUA2</accession>
<organism evidence="2 3">
    <name type="scientific">Acrocarpospora pleiomorpha</name>
    <dbReference type="NCBI Taxonomy" id="90975"/>
    <lineage>
        <taxon>Bacteria</taxon>
        <taxon>Bacillati</taxon>
        <taxon>Actinomycetota</taxon>
        <taxon>Actinomycetes</taxon>
        <taxon>Streptosporangiales</taxon>
        <taxon>Streptosporangiaceae</taxon>
        <taxon>Acrocarpospora</taxon>
    </lineage>
</organism>
<dbReference type="InterPro" id="IPR001387">
    <property type="entry name" value="Cro/C1-type_HTH"/>
</dbReference>
<evidence type="ECO:0000313" key="3">
    <source>
        <dbReference type="Proteomes" id="UP000377595"/>
    </source>
</evidence>
<dbReference type="CDD" id="cd00093">
    <property type="entry name" value="HTH_XRE"/>
    <property type="match status" value="1"/>
</dbReference>
<evidence type="ECO:0000259" key="1">
    <source>
        <dbReference type="PROSITE" id="PS50943"/>
    </source>
</evidence>
<reference evidence="2 3" key="1">
    <citation type="submission" date="2019-10" db="EMBL/GenBank/DDBJ databases">
        <title>Whole genome shotgun sequence of Acrocarpospora pleiomorpha NBRC 16267.</title>
        <authorList>
            <person name="Ichikawa N."/>
            <person name="Kimura A."/>
            <person name="Kitahashi Y."/>
            <person name="Komaki H."/>
            <person name="Oguchi A."/>
        </authorList>
    </citation>
    <scope>NUCLEOTIDE SEQUENCE [LARGE SCALE GENOMIC DNA]</scope>
    <source>
        <strain evidence="2 3">NBRC 16267</strain>
    </source>
</reference>
<comment type="caution">
    <text evidence="2">The sequence shown here is derived from an EMBL/GenBank/DDBJ whole genome shotgun (WGS) entry which is preliminary data.</text>
</comment>
<sequence length="249" mass="27655">MRLARLARNWTLEELVEEIDLRTPGGHSGVTASMVSGWELGRHTTSIGHRKTLCEIYDLSPDVLFAHQDEGLTARPGPRLLAGFGDLQRALLDTVSGARDCLVVMGSRSRDETYLKAIETVLVERPRLVYYRVLFGPPHHRVLQEHLMRLLRVRDPEDRSVGVKTLHLGLMEDTTMAPERFFCASEQMAVVPIPSLTSHEAFDSGIVLGVAGAARLLDHGRQAYAAARRVESIEQVAALTVVRERSAQT</sequence>
<name>A0A5M3XUA2_9ACTN</name>
<feature type="domain" description="HTH cro/C1-type" evidence="1">
    <location>
        <begin position="1"/>
        <end position="64"/>
    </location>
</feature>
<dbReference type="PROSITE" id="PS50943">
    <property type="entry name" value="HTH_CROC1"/>
    <property type="match status" value="1"/>
</dbReference>
<dbReference type="AlphaFoldDB" id="A0A5M3XUA2"/>